<dbReference type="EMBL" id="SIJB01000028">
    <property type="protein sequence ID" value="NBI29801.1"/>
    <property type="molecule type" value="Genomic_DNA"/>
</dbReference>
<proteinExistence type="inferred from homology"/>
<dbReference type="SUPFAM" id="SSF53067">
    <property type="entry name" value="Actin-like ATPase domain"/>
    <property type="match status" value="1"/>
</dbReference>
<dbReference type="PANTHER" id="PTHR18964:SF165">
    <property type="entry name" value="BETA-GLUCOSIDE KINASE"/>
    <property type="match status" value="1"/>
</dbReference>
<gene>
    <name evidence="2" type="ORF">ERL59_12620</name>
</gene>
<dbReference type="InterPro" id="IPR043129">
    <property type="entry name" value="ATPase_NBD"/>
</dbReference>
<protein>
    <submittedName>
        <fullName evidence="2">ROK family protein</fullName>
    </submittedName>
</protein>
<organism evidence="2 3">
    <name type="scientific">Chengkuizengella marina</name>
    <dbReference type="NCBI Taxonomy" id="2507566"/>
    <lineage>
        <taxon>Bacteria</taxon>
        <taxon>Bacillati</taxon>
        <taxon>Bacillota</taxon>
        <taxon>Bacilli</taxon>
        <taxon>Bacillales</taxon>
        <taxon>Paenibacillaceae</taxon>
        <taxon>Chengkuizengella</taxon>
    </lineage>
</organism>
<accession>A0A6N9Q4X3</accession>
<dbReference type="OrthoDB" id="9795247at2"/>
<name>A0A6N9Q4X3_9BACL</name>
<comment type="similarity">
    <text evidence="1">Belongs to the ROK (NagC/XylR) family.</text>
</comment>
<dbReference type="PANTHER" id="PTHR18964">
    <property type="entry name" value="ROK (REPRESSOR, ORF, KINASE) FAMILY"/>
    <property type="match status" value="1"/>
</dbReference>
<reference evidence="2 3" key="1">
    <citation type="submission" date="2019-01" db="EMBL/GenBank/DDBJ databases">
        <title>Chengkuizengella sp. nov., isolated from deep-sea sediment of East Pacific Ocean.</title>
        <authorList>
            <person name="Yang J."/>
            <person name="Lai Q."/>
            <person name="Shao Z."/>
        </authorList>
    </citation>
    <scope>NUCLEOTIDE SEQUENCE [LARGE SCALE GENOMIC DNA]</scope>
    <source>
        <strain evidence="2 3">YPA3-1-1</strain>
    </source>
</reference>
<dbReference type="Gene3D" id="3.30.420.40">
    <property type="match status" value="2"/>
</dbReference>
<evidence type="ECO:0000313" key="2">
    <source>
        <dbReference type="EMBL" id="NBI29801.1"/>
    </source>
</evidence>
<evidence type="ECO:0000256" key="1">
    <source>
        <dbReference type="ARBA" id="ARBA00006479"/>
    </source>
</evidence>
<dbReference type="Proteomes" id="UP000448943">
    <property type="component" value="Unassembled WGS sequence"/>
</dbReference>
<dbReference type="CDD" id="cd24068">
    <property type="entry name" value="ASKHA_NBD_ROK_FnNanK-like"/>
    <property type="match status" value="1"/>
</dbReference>
<dbReference type="Pfam" id="PF00480">
    <property type="entry name" value="ROK"/>
    <property type="match status" value="1"/>
</dbReference>
<comment type="caution">
    <text evidence="2">The sequence shown here is derived from an EMBL/GenBank/DDBJ whole genome shotgun (WGS) entry which is preliminary data.</text>
</comment>
<dbReference type="RefSeq" id="WP_160646611.1">
    <property type="nucleotide sequence ID" value="NZ_SIJB01000028.1"/>
</dbReference>
<dbReference type="InterPro" id="IPR000600">
    <property type="entry name" value="ROK"/>
</dbReference>
<keyword evidence="3" id="KW-1185">Reference proteome</keyword>
<sequence>MERYVIFDIGGTTVKHAIMNAEGEAIESFSYPTPAQGNDEIYELLIQLINESKRKYPIKGVALSIPGAVDINSGEVYYAGSVIDLMHSNVKEKLKETGLPIELENDANCVALAEKWKGNAVNTDNFVCLTLGTGIGGSIYLNGNLYRGKQGMAGEIGLMLLHADSKTPKHLLFEKYSFSRLGSTWNLEDRISKKLERPLTGREIFTLYEQKDEGVTKEVESFYHTIAIGTLNIIHVMAPEKILFGGGISSQHNFISKIKQKISTILPEALELTELDHCHFYNQSGQLGALYHFLKQTNK</sequence>
<dbReference type="AlphaFoldDB" id="A0A6N9Q4X3"/>
<evidence type="ECO:0000313" key="3">
    <source>
        <dbReference type="Proteomes" id="UP000448943"/>
    </source>
</evidence>